<feature type="domain" description="Galactosyltransferase C-terminal" evidence="3">
    <location>
        <begin position="183"/>
        <end position="217"/>
    </location>
</feature>
<dbReference type="InterPro" id="IPR001173">
    <property type="entry name" value="Glyco_trans_2-like"/>
</dbReference>
<dbReference type="Proteomes" id="UP000006258">
    <property type="component" value="Unassembled WGS sequence"/>
</dbReference>
<dbReference type="InterPro" id="IPR029044">
    <property type="entry name" value="Nucleotide-diphossugar_trans"/>
</dbReference>
<protein>
    <submittedName>
        <fullName evidence="4">Glycosyltransferase, group 2 family protein</fullName>
        <ecNumber evidence="4">2.4.-.-</ecNumber>
    </submittedName>
</protein>
<dbReference type="InterPro" id="IPR027791">
    <property type="entry name" value="Galactosyl_T_C"/>
</dbReference>
<dbReference type="Pfam" id="PF00535">
    <property type="entry name" value="Glycos_transf_2"/>
    <property type="match status" value="1"/>
</dbReference>
<keyword evidence="1 4" id="KW-0808">Transferase</keyword>
<dbReference type="SUPFAM" id="SSF53448">
    <property type="entry name" value="Nucleotide-diphospho-sugar transferases"/>
    <property type="match status" value="1"/>
</dbReference>
<evidence type="ECO:0000256" key="1">
    <source>
        <dbReference type="ARBA" id="ARBA00022679"/>
    </source>
</evidence>
<dbReference type="PANTHER" id="PTHR43685">
    <property type="entry name" value="GLYCOSYLTRANSFERASE"/>
    <property type="match status" value="1"/>
</dbReference>
<dbReference type="AlphaFoldDB" id="D7VJB5"/>
<dbReference type="Pfam" id="PF02709">
    <property type="entry name" value="Glyco_transf_7C"/>
    <property type="match status" value="1"/>
</dbReference>
<feature type="domain" description="Glycosyltransferase 2-like" evidence="2">
    <location>
        <begin position="4"/>
        <end position="105"/>
    </location>
</feature>
<dbReference type="EMBL" id="ACHA02000004">
    <property type="protein sequence ID" value="EFK58968.1"/>
    <property type="molecule type" value="Genomic_DNA"/>
</dbReference>
<dbReference type="PANTHER" id="PTHR43685:SF3">
    <property type="entry name" value="SLR2126 PROTEIN"/>
    <property type="match status" value="1"/>
</dbReference>
<keyword evidence="5" id="KW-1185">Reference proteome</keyword>
<dbReference type="STRING" id="525373.HMPREF0766_11084"/>
<dbReference type="GO" id="GO:0016757">
    <property type="term" value="F:glycosyltransferase activity"/>
    <property type="evidence" value="ECO:0007669"/>
    <property type="project" value="UniProtKB-KW"/>
</dbReference>
<gene>
    <name evidence="4" type="ORF">HMPREF0766_11084</name>
</gene>
<name>D7VJB5_SPHSI</name>
<dbReference type="GeneID" id="95428255"/>
<dbReference type="RefSeq" id="WP_003000539.1">
    <property type="nucleotide sequence ID" value="NZ_GL379774.1"/>
</dbReference>
<reference evidence="4" key="1">
    <citation type="submission" date="2010-07" db="EMBL/GenBank/DDBJ databases">
        <authorList>
            <person name="Muzny D."/>
            <person name="Qin X."/>
            <person name="Buhay C."/>
            <person name="Dugan-Rocha S."/>
            <person name="Ding Y."/>
            <person name="Chen G."/>
            <person name="Hawes A."/>
            <person name="Holder M."/>
            <person name="Jhangiani S."/>
            <person name="Johnson A."/>
            <person name="Khan Z."/>
            <person name="Li Z."/>
            <person name="Liu W."/>
            <person name="Liu X."/>
            <person name="Perez L."/>
            <person name="Shen H."/>
            <person name="Wang Q."/>
            <person name="Watt J."/>
            <person name="Xi L."/>
            <person name="Xin Y."/>
            <person name="Zhou J."/>
            <person name="Deng J."/>
            <person name="Jiang H."/>
            <person name="Liu Y."/>
            <person name="Qu J."/>
            <person name="Song X.-Z."/>
            <person name="Zhang L."/>
            <person name="Villasana D."/>
            <person name="Johnson A."/>
            <person name="Liu J."/>
            <person name="Liyanage D."/>
            <person name="Lorensuhewa L."/>
            <person name="Robinson T."/>
            <person name="Song A."/>
            <person name="Song B.-B."/>
            <person name="Dinh H."/>
            <person name="Thornton R."/>
            <person name="Coyle M."/>
            <person name="Francisco L."/>
            <person name="Jackson L."/>
            <person name="Javaid M."/>
            <person name="Korchina V."/>
            <person name="Kovar C."/>
            <person name="Mata R."/>
            <person name="Mathew T."/>
            <person name="Ngo R."/>
            <person name="Nguyen L."/>
            <person name="Nguyen N."/>
            <person name="Okwuonu G."/>
            <person name="Ongeri F."/>
            <person name="Pham C."/>
            <person name="Simmons D."/>
            <person name="Wilczek-Boney K."/>
            <person name="Hale W."/>
            <person name="Jakkamsetti A."/>
            <person name="Pham P."/>
            <person name="Ruth R."/>
            <person name="San Lucas F."/>
            <person name="Warren J."/>
            <person name="Zhang J."/>
            <person name="Zhao Z."/>
            <person name="Zhou C."/>
            <person name="Zhu D."/>
            <person name="Lee S."/>
            <person name="Bess C."/>
            <person name="Blankenburg K."/>
            <person name="Forbes L."/>
            <person name="Fu Q."/>
            <person name="Gubbala S."/>
            <person name="Hirani K."/>
            <person name="Jayaseelan J.C."/>
            <person name="Lara F."/>
            <person name="Munidasa M."/>
            <person name="Palculict T."/>
            <person name="Patil S."/>
            <person name="Pu L.-L."/>
            <person name="Saada N."/>
            <person name="Tang L."/>
            <person name="Weissenberger G."/>
            <person name="Zhu Y."/>
            <person name="Hemphill L."/>
            <person name="Shang Y."/>
            <person name="Youmans B."/>
            <person name="Ayvaz T."/>
            <person name="Ross M."/>
            <person name="Santibanez J."/>
            <person name="Aqrawi P."/>
            <person name="Gross S."/>
            <person name="Joshi V."/>
            <person name="Fowler G."/>
            <person name="Nazareth L."/>
            <person name="Reid J."/>
            <person name="Worley K."/>
            <person name="Petrosino J."/>
            <person name="Highlander S."/>
            <person name="Gibbs R."/>
        </authorList>
    </citation>
    <scope>NUCLEOTIDE SEQUENCE [LARGE SCALE GENOMIC DNA]</scope>
    <source>
        <strain evidence="4">ATCC 33861</strain>
    </source>
</reference>
<evidence type="ECO:0000313" key="5">
    <source>
        <dbReference type="Proteomes" id="UP000006258"/>
    </source>
</evidence>
<organism evidence="4 5">
    <name type="scientific">Sphingobacterium spiritivorum ATCC 33861</name>
    <dbReference type="NCBI Taxonomy" id="525373"/>
    <lineage>
        <taxon>Bacteria</taxon>
        <taxon>Pseudomonadati</taxon>
        <taxon>Bacteroidota</taxon>
        <taxon>Sphingobacteriia</taxon>
        <taxon>Sphingobacteriales</taxon>
        <taxon>Sphingobacteriaceae</taxon>
        <taxon>Sphingobacterium</taxon>
    </lineage>
</organism>
<dbReference type="eggNOG" id="COG0463">
    <property type="taxonomic scope" value="Bacteria"/>
</dbReference>
<dbReference type="HOGENOM" id="CLU_025996_24_0_10"/>
<proteinExistence type="predicted"/>
<evidence type="ECO:0000313" key="4">
    <source>
        <dbReference type="EMBL" id="EFK58968.1"/>
    </source>
</evidence>
<dbReference type="CDD" id="cd06420">
    <property type="entry name" value="GT2_Chondriotin_Pol_N"/>
    <property type="match status" value="1"/>
</dbReference>
<dbReference type="Gene3D" id="3.90.550.10">
    <property type="entry name" value="Spore Coat Polysaccharide Biosynthesis Protein SpsA, Chain A"/>
    <property type="match status" value="1"/>
</dbReference>
<comment type="caution">
    <text evidence="4">The sequence shown here is derived from an EMBL/GenBank/DDBJ whole genome shotgun (WGS) entry which is preliminary data.</text>
</comment>
<accession>D7VJB5</accession>
<keyword evidence="4" id="KW-0328">Glycosyltransferase</keyword>
<evidence type="ECO:0000259" key="2">
    <source>
        <dbReference type="Pfam" id="PF00535"/>
    </source>
</evidence>
<dbReference type="EC" id="2.4.-.-" evidence="4"/>
<dbReference type="OrthoDB" id="9801954at2"/>
<sequence>MLASVIISTYNSPEWLKKVLIGYSIQTYKDFEVIIADDGSDNSTKVIIEEFKNIFTSLIHVWHEDNGFRKCEILNKAIVASSSPYLIFTDGDCIPRKDFVETHISNRKRKHFLSGGYFKLPLSISQDITPYDIQTQNCFDLKWLRKKKLPYSFKNQKLSTYKGFLRILNALTTTKPTWNGHNASGWKEDILAINGFDERMKYGGEDREMGERLLNNSILPIQIRYKAICIHLDHARGYVNKRDWELNNAIRRQTKKNKSIWTIHGIDKV</sequence>
<dbReference type="InterPro" id="IPR050834">
    <property type="entry name" value="Glycosyltransf_2"/>
</dbReference>
<evidence type="ECO:0000259" key="3">
    <source>
        <dbReference type="Pfam" id="PF02709"/>
    </source>
</evidence>